<gene>
    <name evidence="4" type="ORF">NEH16_05815</name>
</gene>
<keyword evidence="5" id="KW-1185">Reference proteome</keyword>
<organism evidence="4 5">
    <name type="scientific">Streptomyces drozdowiczii</name>
    <dbReference type="NCBI Taxonomy" id="202862"/>
    <lineage>
        <taxon>Bacteria</taxon>
        <taxon>Bacillati</taxon>
        <taxon>Actinomycetota</taxon>
        <taxon>Actinomycetes</taxon>
        <taxon>Kitasatosporales</taxon>
        <taxon>Streptomycetaceae</taxon>
        <taxon>Streptomyces</taxon>
    </lineage>
</organism>
<name>A0ABY6PNH3_9ACTN</name>
<accession>A0ABY6PNH3</accession>
<dbReference type="GO" id="GO:0016798">
    <property type="term" value="F:hydrolase activity, acting on glycosyl bonds"/>
    <property type="evidence" value="ECO:0007669"/>
    <property type="project" value="UniProtKB-KW"/>
</dbReference>
<dbReference type="Proteomes" id="UP001164963">
    <property type="component" value="Chromosome"/>
</dbReference>
<feature type="signal peptide" evidence="2">
    <location>
        <begin position="1"/>
        <end position="27"/>
    </location>
</feature>
<dbReference type="PROSITE" id="PS51257">
    <property type="entry name" value="PROKAR_LIPOPROTEIN"/>
    <property type="match status" value="1"/>
</dbReference>
<reference evidence="4" key="1">
    <citation type="journal article" date="2022" name="Front. Microbiol.">
        <title>Mirubactin C rescues the lethal effect of cell wall biosynthesis mutations in Bacillus subtilis.</title>
        <authorList>
            <person name="Kepplinger B."/>
            <person name="Wen X."/>
            <person name="Tyler A.R."/>
            <person name="Kim B.Y."/>
            <person name="Brown J."/>
            <person name="Banks P."/>
            <person name="Dashti Y."/>
            <person name="Mackenzie E.S."/>
            <person name="Wills C."/>
            <person name="Kawai Y."/>
            <person name="Waldron K.J."/>
            <person name="Allenby N.E.E."/>
            <person name="Wu L.J."/>
            <person name="Hall M.J."/>
            <person name="Errington J."/>
        </authorList>
    </citation>
    <scope>NUCLEOTIDE SEQUENCE</scope>
    <source>
        <strain evidence="4">MDA8-470</strain>
    </source>
</reference>
<feature type="chain" id="PRO_5045189774" evidence="2">
    <location>
        <begin position="28"/>
        <end position="434"/>
    </location>
</feature>
<feature type="region of interest" description="Disordered" evidence="1">
    <location>
        <begin position="398"/>
        <end position="434"/>
    </location>
</feature>
<keyword evidence="2" id="KW-0732">Signal</keyword>
<evidence type="ECO:0000256" key="2">
    <source>
        <dbReference type="SAM" id="SignalP"/>
    </source>
</evidence>
<keyword evidence="4" id="KW-0378">Hydrolase</keyword>
<dbReference type="PANTHER" id="PTHR40446:SF2">
    <property type="entry name" value="N-ACETYLGLUCOSAMINE-1-PHOSPHODIESTER ALPHA-N-ACETYLGLUCOSAMINIDASE"/>
    <property type="match status" value="1"/>
</dbReference>
<feature type="domain" description="Phosphodiester glycosidase" evidence="3">
    <location>
        <begin position="240"/>
        <end position="428"/>
    </location>
</feature>
<dbReference type="EMBL" id="CP098740">
    <property type="protein sequence ID" value="UZK53730.1"/>
    <property type="molecule type" value="Genomic_DNA"/>
</dbReference>
<proteinExistence type="predicted"/>
<dbReference type="InterPro" id="IPR018711">
    <property type="entry name" value="NAGPA"/>
</dbReference>
<keyword evidence="4" id="KW-0326">Glycosidase</keyword>
<protein>
    <submittedName>
        <fullName evidence="4">Phosphodiester glycosidase family protein</fullName>
    </submittedName>
</protein>
<dbReference type="PANTHER" id="PTHR40446">
    <property type="entry name" value="N-ACETYLGLUCOSAMINE-1-PHOSPHODIESTER ALPHA-N-ACETYLGLUCOSAMINIDASE"/>
    <property type="match status" value="1"/>
</dbReference>
<dbReference type="Pfam" id="PF09992">
    <property type="entry name" value="NAGPA"/>
    <property type="match status" value="1"/>
</dbReference>
<dbReference type="RefSeq" id="WP_265539823.1">
    <property type="nucleotide sequence ID" value="NZ_CP098740.1"/>
</dbReference>
<sequence>MNGRRAARTPALLLALLTAACTARTGAAPDDGGARATHPSADSAQPAEDLPDGITFRQSVRRLADGKPVRVSVLAVAPDARADVRTEHGSAVATTDTVFDLARRAHAVAAVNGTYFDSDSARYKGDPLGIYVSDGAFLSEATNGRTALVLPRRGERPRITELRSATYVTSSDGARAVVDGTDRVPGRIVGCGGVGGDRRTDTGALTVDPLPGRVCSDPDELVDFPAPWGARTPAAGRHSVEVVLDAKGTVKTVRSPSGGKVPAGWRTLVGTGSAAGWLREHAAEGRTLTVESRVTDPEGRTVDTSGASVVGAGPALVRHGRVWINAAANGVSKAAVSSRSPRTVAGIRPDGTLLLVVFDGRRPGVSEGATLTEAAGMLVDLGAEDAINLDGGGSSTMVVGDKVRNSPSDPGDTDEARQRKVSNAIVVVPRSPAP</sequence>
<evidence type="ECO:0000313" key="5">
    <source>
        <dbReference type="Proteomes" id="UP001164963"/>
    </source>
</evidence>
<evidence type="ECO:0000313" key="4">
    <source>
        <dbReference type="EMBL" id="UZK53730.1"/>
    </source>
</evidence>
<feature type="region of interest" description="Disordered" evidence="1">
    <location>
        <begin position="27"/>
        <end position="52"/>
    </location>
</feature>
<evidence type="ECO:0000256" key="1">
    <source>
        <dbReference type="SAM" id="MobiDB-lite"/>
    </source>
</evidence>
<evidence type="ECO:0000259" key="3">
    <source>
        <dbReference type="Pfam" id="PF09992"/>
    </source>
</evidence>